<reference evidence="12 13" key="1">
    <citation type="submission" date="2015-07" db="EMBL/GenBank/DDBJ databases">
        <title>High-quality genome of monoxenous trypanosomatid Leptomonas pyrrhocoris.</title>
        <authorList>
            <person name="Flegontov P."/>
            <person name="Butenko A."/>
            <person name="Firsov S."/>
            <person name="Vlcek C."/>
            <person name="Logacheva M.D."/>
            <person name="Field M."/>
            <person name="Filatov D."/>
            <person name="Flegontova O."/>
            <person name="Gerasimov E."/>
            <person name="Jackson A.P."/>
            <person name="Kelly S."/>
            <person name="Opperdoes F."/>
            <person name="O'Reilly A."/>
            <person name="Votypka J."/>
            <person name="Yurchenko V."/>
            <person name="Lukes J."/>
        </authorList>
    </citation>
    <scope>NUCLEOTIDE SEQUENCE [LARGE SCALE GENOMIC DNA]</scope>
    <source>
        <strain evidence="12">H10</strain>
    </source>
</reference>
<dbReference type="EMBL" id="LGTL01000004">
    <property type="protein sequence ID" value="KPA82924.1"/>
    <property type="molecule type" value="Genomic_DNA"/>
</dbReference>
<dbReference type="GO" id="GO:0006505">
    <property type="term" value="P:GPI anchor metabolic process"/>
    <property type="evidence" value="ECO:0007669"/>
    <property type="project" value="TreeGrafter"/>
</dbReference>
<dbReference type="PANTHER" id="PTHR15495">
    <property type="entry name" value="NEGATIVE REGULATOR OF VESICLE FORMATION-RELATED"/>
    <property type="match status" value="1"/>
</dbReference>
<dbReference type="Gene3D" id="3.40.50.1820">
    <property type="entry name" value="alpha/beta hydrolase"/>
    <property type="match status" value="1"/>
</dbReference>
<name>A0A0N0VGE9_LEPPY</name>
<keyword evidence="8 10" id="KW-1133">Transmembrane helix</keyword>
<feature type="transmembrane region" description="Helical" evidence="10">
    <location>
        <begin position="20"/>
        <end position="39"/>
    </location>
</feature>
<keyword evidence="6 10" id="KW-0256">Endoplasmic reticulum</keyword>
<feature type="transmembrane region" description="Helical" evidence="10">
    <location>
        <begin position="762"/>
        <end position="781"/>
    </location>
</feature>
<keyword evidence="3 10" id="KW-0813">Transport</keyword>
<feature type="transmembrane region" description="Helical" evidence="10">
    <location>
        <begin position="625"/>
        <end position="643"/>
    </location>
</feature>
<comment type="subcellular location">
    <subcellularLocation>
        <location evidence="1">Endoplasmic reticulum membrane</location>
        <topology evidence="1">Multi-pass membrane protein</topology>
    </subcellularLocation>
</comment>
<keyword evidence="4 10" id="KW-0812">Transmembrane</keyword>
<dbReference type="InterPro" id="IPR029058">
    <property type="entry name" value="AB_hydrolase_fold"/>
</dbReference>
<dbReference type="AlphaFoldDB" id="A0A0N0VGE9"/>
<feature type="transmembrane region" description="Helical" evidence="10">
    <location>
        <begin position="813"/>
        <end position="832"/>
    </location>
</feature>
<evidence type="ECO:0000313" key="13">
    <source>
        <dbReference type="Proteomes" id="UP000037923"/>
    </source>
</evidence>
<evidence type="ECO:0000256" key="3">
    <source>
        <dbReference type="ARBA" id="ARBA00022448"/>
    </source>
</evidence>
<dbReference type="Proteomes" id="UP000037923">
    <property type="component" value="Unassembled WGS sequence"/>
</dbReference>
<keyword evidence="5 10" id="KW-0378">Hydrolase</keyword>
<accession>A0A0N0VGE9</accession>
<dbReference type="VEuPathDB" id="TriTrypDB:LpyrH10_04_2250"/>
<evidence type="ECO:0000256" key="5">
    <source>
        <dbReference type="ARBA" id="ARBA00022801"/>
    </source>
</evidence>
<feature type="transmembrane region" description="Helical" evidence="10">
    <location>
        <begin position="585"/>
        <end position="605"/>
    </location>
</feature>
<evidence type="ECO:0000256" key="6">
    <source>
        <dbReference type="ARBA" id="ARBA00022824"/>
    </source>
</evidence>
<comment type="similarity">
    <text evidence="2 10">Belongs to the GPI inositol-deacylase family.</text>
</comment>
<protein>
    <recommendedName>
        <fullName evidence="10">GPI inositol-deacylase</fullName>
        <ecNumber evidence="10">3.1.-.-</ecNumber>
    </recommendedName>
</protein>
<evidence type="ECO:0000256" key="7">
    <source>
        <dbReference type="ARBA" id="ARBA00022927"/>
    </source>
</evidence>
<dbReference type="OrthoDB" id="348976at2759"/>
<evidence type="ECO:0000256" key="1">
    <source>
        <dbReference type="ARBA" id="ARBA00004477"/>
    </source>
</evidence>
<dbReference type="Pfam" id="PF07819">
    <property type="entry name" value="PGAP1"/>
    <property type="match status" value="1"/>
</dbReference>
<dbReference type="RefSeq" id="XP_015661363.1">
    <property type="nucleotide sequence ID" value="XM_015799761.1"/>
</dbReference>
<dbReference type="GO" id="GO:0005789">
    <property type="term" value="C:endoplasmic reticulum membrane"/>
    <property type="evidence" value="ECO:0007669"/>
    <property type="project" value="UniProtKB-SubCell"/>
</dbReference>
<keyword evidence="9 10" id="KW-0472">Membrane</keyword>
<sequence>MPRTTLYRYAGHQGVRRLLALLFQCICAVTLFSTACYIVDIRSRYRPPRKDFDALTQYSELLWNASGLPVPAVATSELHLPAFQVRDGPFLKNLNASLTRTGGSTDAALTNYNLQKTECLWSALFGPVATTSAAPAPFMTPLVHLHIFFLHGNAGSHTQGEYWTCAVQHASNLLGASITTYALQWAEQANVHRGRLVGLQADYTADVVEAAVRGAVDDDGVRHRVWLVAHSMGGVVARLAAQLLDPSVDLGGIVTFNSPHLFPPLLLDAPMADVYRALTVAEQPSSAGELKHAEKAATPAAAVSGAASPVRLSSATVVKACSTLTDDCLRHRHRQSRVPHLISITSGEMDLQIEPATVYPSRWSSRYAVAFFNTLDRAVCTHTTSHDGILMDPCAVTLGALQLLSASFIQANDTAMPAEAEEVDAANANARAQLPLPPGIVSRVSLVGQLLWQQHMWPWAVSSLYGYVLLGGLWPQVGQSAEMLLQWWPMKRGTVRPLASLLHRIVSSEFSVPVFLVFFYGCTSVYATLTELYLLGTSQRASYGATYPWQWETYPQLRHTSASVVAPLQFVVLTLFFVLTSVGPVTVGINAGMALVVMGSVARYIKARVGRCRRVFATPRRRQTAAVLLPVLLVSLYLVFLSMGVSPTARAMAWVALFLFVPDFRRTQAKQEDRRVTPAAAEDVESPNYDADAVEVHFRADFVVTKVPAEAGDWHTQRLPGMLYAALYLIQLHPFFTVRNALVSHTFDSASTVDVRIFVVEGELLVLLCCCAAAAPVLPVGRYRVVNCYLGFSSSLLSLIAVAWMVVHPVESFQVLPALLWCILRLLVRALFA</sequence>
<dbReference type="InterPro" id="IPR012908">
    <property type="entry name" value="PGAP1-ab_dom-like"/>
</dbReference>
<evidence type="ECO:0000313" key="12">
    <source>
        <dbReference type="EMBL" id="KPA82924.1"/>
    </source>
</evidence>
<dbReference type="EC" id="3.1.-.-" evidence="10"/>
<dbReference type="InterPro" id="IPR039529">
    <property type="entry name" value="PGAP1/BST1"/>
</dbReference>
<proteinExistence type="inferred from homology"/>
<dbReference type="GeneID" id="26902966"/>
<dbReference type="PANTHER" id="PTHR15495:SF7">
    <property type="entry name" value="GPI INOSITOL-DEACYLASE"/>
    <property type="match status" value="1"/>
</dbReference>
<dbReference type="GO" id="GO:0006888">
    <property type="term" value="P:endoplasmic reticulum to Golgi vesicle-mediated transport"/>
    <property type="evidence" value="ECO:0007669"/>
    <property type="project" value="TreeGrafter"/>
</dbReference>
<keyword evidence="13" id="KW-1185">Reference proteome</keyword>
<evidence type="ECO:0000256" key="9">
    <source>
        <dbReference type="ARBA" id="ARBA00023136"/>
    </source>
</evidence>
<feature type="transmembrane region" description="Helical" evidence="10">
    <location>
        <begin position="788"/>
        <end position="807"/>
    </location>
</feature>
<evidence type="ECO:0000259" key="11">
    <source>
        <dbReference type="Pfam" id="PF07819"/>
    </source>
</evidence>
<feature type="transmembrane region" description="Helical" evidence="10">
    <location>
        <begin position="557"/>
        <end position="579"/>
    </location>
</feature>
<dbReference type="SUPFAM" id="SSF53474">
    <property type="entry name" value="alpha/beta-Hydrolases"/>
    <property type="match status" value="1"/>
</dbReference>
<comment type="caution">
    <text evidence="12">The sequence shown here is derived from an EMBL/GenBank/DDBJ whole genome shotgun (WGS) entry which is preliminary data.</text>
</comment>
<dbReference type="GO" id="GO:0015031">
    <property type="term" value="P:protein transport"/>
    <property type="evidence" value="ECO:0007669"/>
    <property type="project" value="UniProtKB-KW"/>
</dbReference>
<dbReference type="GO" id="GO:0050185">
    <property type="term" value="F:phosphatidylinositol deacylase activity"/>
    <property type="evidence" value="ECO:0007669"/>
    <property type="project" value="TreeGrafter"/>
</dbReference>
<evidence type="ECO:0000256" key="4">
    <source>
        <dbReference type="ARBA" id="ARBA00022692"/>
    </source>
</evidence>
<feature type="domain" description="GPI inositol-deacylase PGAP1-like alpha/beta" evidence="11">
    <location>
        <begin position="147"/>
        <end position="281"/>
    </location>
</feature>
<evidence type="ECO:0000256" key="2">
    <source>
        <dbReference type="ARBA" id="ARBA00006931"/>
    </source>
</evidence>
<comment type="function">
    <text evidence="10">Involved in inositol deacylation of GPI-anchored proteins which plays important roles in the quality control and ER-associated degradation of GPI-anchored proteins.</text>
</comment>
<feature type="transmembrane region" description="Helical" evidence="10">
    <location>
        <begin position="510"/>
        <end position="536"/>
    </location>
</feature>
<organism evidence="12 13">
    <name type="scientific">Leptomonas pyrrhocoris</name>
    <name type="common">Firebug parasite</name>
    <dbReference type="NCBI Taxonomy" id="157538"/>
    <lineage>
        <taxon>Eukaryota</taxon>
        <taxon>Discoba</taxon>
        <taxon>Euglenozoa</taxon>
        <taxon>Kinetoplastea</taxon>
        <taxon>Metakinetoplastina</taxon>
        <taxon>Trypanosomatida</taxon>
        <taxon>Trypanosomatidae</taxon>
        <taxon>Leishmaniinae</taxon>
        <taxon>Leptomonas</taxon>
    </lineage>
</organism>
<evidence type="ECO:0000256" key="10">
    <source>
        <dbReference type="RuleBase" id="RU365011"/>
    </source>
</evidence>
<keyword evidence="7 10" id="KW-0653">Protein transport</keyword>
<evidence type="ECO:0000256" key="8">
    <source>
        <dbReference type="ARBA" id="ARBA00022989"/>
    </source>
</evidence>
<gene>
    <name evidence="12" type="ORF">ABB37_02675</name>
</gene>